<comment type="subcellular location">
    <subcellularLocation>
        <location evidence="3">Cytoplasm</location>
    </subcellularLocation>
    <subcellularLocation>
        <location evidence="2">Nucleus</location>
    </subcellularLocation>
</comment>
<evidence type="ECO:0000256" key="4">
    <source>
        <dbReference type="ARBA" id="ARBA00021436"/>
    </source>
</evidence>
<dbReference type="Pfam" id="PF14713">
    <property type="entry name" value="DUF4464"/>
    <property type="match status" value="1"/>
</dbReference>
<organism evidence="8">
    <name type="scientific">Drosophila grimshawi</name>
    <name type="common">Hawaiian fruit fly</name>
    <name type="synonym">Idiomyia grimshawi</name>
    <dbReference type="NCBI Taxonomy" id="7222"/>
    <lineage>
        <taxon>Eukaryota</taxon>
        <taxon>Metazoa</taxon>
        <taxon>Ecdysozoa</taxon>
        <taxon>Arthropoda</taxon>
        <taxon>Hexapoda</taxon>
        <taxon>Insecta</taxon>
        <taxon>Pterygota</taxon>
        <taxon>Neoptera</taxon>
        <taxon>Endopterygota</taxon>
        <taxon>Diptera</taxon>
        <taxon>Brachycera</taxon>
        <taxon>Muscomorpha</taxon>
        <taxon>Ephydroidea</taxon>
        <taxon>Drosophilidae</taxon>
        <taxon>Drosophila</taxon>
        <taxon>Hawaiian Drosophila</taxon>
    </lineage>
</organism>
<dbReference type="eggNOG" id="ENOG502QSP8">
    <property type="taxonomic scope" value="Eukaryota"/>
</dbReference>
<evidence type="ECO:0000256" key="1">
    <source>
        <dbReference type="ARBA" id="ARBA00003056"/>
    </source>
</evidence>
<dbReference type="InterPro" id="IPR027887">
    <property type="entry name" value="DUF4464"/>
</dbReference>
<keyword evidence="6" id="KW-0539">Nucleus</keyword>
<keyword evidence="5" id="KW-0963">Cytoplasm</keyword>
<name>B4JP58_DROGR</name>
<reference evidence="7 8" key="1">
    <citation type="journal article" date="2007" name="Nature">
        <title>Evolution of genes and genomes on the Drosophila phylogeny.</title>
        <authorList>
            <consortium name="Drosophila 12 Genomes Consortium"/>
            <person name="Clark A.G."/>
            <person name="Eisen M.B."/>
            <person name="Smith D.R."/>
            <person name="Bergman C.M."/>
            <person name="Oliver B."/>
            <person name="Markow T.A."/>
            <person name="Kaufman T.C."/>
            <person name="Kellis M."/>
            <person name="Gelbart W."/>
            <person name="Iyer V.N."/>
            <person name="Pollard D.A."/>
            <person name="Sackton T.B."/>
            <person name="Larracuente A.M."/>
            <person name="Singh N.D."/>
            <person name="Abad J.P."/>
            <person name="Abt D.N."/>
            <person name="Adryan B."/>
            <person name="Aguade M."/>
            <person name="Akashi H."/>
            <person name="Anderson W.W."/>
            <person name="Aquadro C.F."/>
            <person name="Ardell D.H."/>
            <person name="Arguello R."/>
            <person name="Artieri C.G."/>
            <person name="Barbash D.A."/>
            <person name="Barker D."/>
            <person name="Barsanti P."/>
            <person name="Batterham P."/>
            <person name="Batzoglou S."/>
            <person name="Begun D."/>
            <person name="Bhutkar A."/>
            <person name="Blanco E."/>
            <person name="Bosak S.A."/>
            <person name="Bradley R.K."/>
            <person name="Brand A.D."/>
            <person name="Brent M.R."/>
            <person name="Brooks A.N."/>
            <person name="Brown R.H."/>
            <person name="Butlin R.K."/>
            <person name="Caggese C."/>
            <person name="Calvi B.R."/>
            <person name="Bernardo de Carvalho A."/>
            <person name="Caspi A."/>
            <person name="Castrezana S."/>
            <person name="Celniker S.E."/>
            <person name="Chang J.L."/>
            <person name="Chapple C."/>
            <person name="Chatterji S."/>
            <person name="Chinwalla A."/>
            <person name="Civetta A."/>
            <person name="Clifton S.W."/>
            <person name="Comeron J.M."/>
            <person name="Costello J.C."/>
            <person name="Coyne J.A."/>
            <person name="Daub J."/>
            <person name="David R.G."/>
            <person name="Delcher A.L."/>
            <person name="Delehaunty K."/>
            <person name="Do C.B."/>
            <person name="Ebling H."/>
            <person name="Edwards K."/>
            <person name="Eickbush T."/>
            <person name="Evans J.D."/>
            <person name="Filipski A."/>
            <person name="Findeiss S."/>
            <person name="Freyhult E."/>
            <person name="Fulton L."/>
            <person name="Fulton R."/>
            <person name="Garcia A.C."/>
            <person name="Gardiner A."/>
            <person name="Garfield D.A."/>
            <person name="Garvin B.E."/>
            <person name="Gibson G."/>
            <person name="Gilbert D."/>
            <person name="Gnerre S."/>
            <person name="Godfrey J."/>
            <person name="Good R."/>
            <person name="Gotea V."/>
            <person name="Gravely B."/>
            <person name="Greenberg A.J."/>
            <person name="Griffiths-Jones S."/>
            <person name="Gross S."/>
            <person name="Guigo R."/>
            <person name="Gustafson E.A."/>
            <person name="Haerty W."/>
            <person name="Hahn M.W."/>
            <person name="Halligan D.L."/>
            <person name="Halpern A.L."/>
            <person name="Halter G.M."/>
            <person name="Han M.V."/>
            <person name="Heger A."/>
            <person name="Hillier L."/>
            <person name="Hinrichs A.S."/>
            <person name="Holmes I."/>
            <person name="Hoskins R.A."/>
            <person name="Hubisz M.J."/>
            <person name="Hultmark D."/>
            <person name="Huntley M.A."/>
            <person name="Jaffe D.B."/>
            <person name="Jagadeeshan S."/>
            <person name="Jeck W.R."/>
            <person name="Johnson J."/>
            <person name="Jones C.D."/>
            <person name="Jordan W.C."/>
            <person name="Karpen G.H."/>
            <person name="Kataoka E."/>
            <person name="Keightley P.D."/>
            <person name="Kheradpour P."/>
            <person name="Kirkness E.F."/>
            <person name="Koerich L.B."/>
            <person name="Kristiansen K."/>
            <person name="Kudrna D."/>
            <person name="Kulathinal R.J."/>
            <person name="Kumar S."/>
            <person name="Kwok R."/>
            <person name="Lander E."/>
            <person name="Langley C.H."/>
            <person name="Lapoint R."/>
            <person name="Lazzaro B.P."/>
            <person name="Lee S.J."/>
            <person name="Levesque L."/>
            <person name="Li R."/>
            <person name="Lin C.F."/>
            <person name="Lin M.F."/>
            <person name="Lindblad-Toh K."/>
            <person name="Llopart A."/>
            <person name="Long M."/>
            <person name="Low L."/>
            <person name="Lozovsky E."/>
            <person name="Lu J."/>
            <person name="Luo M."/>
            <person name="Machado C.A."/>
            <person name="Makalowski W."/>
            <person name="Marzo M."/>
            <person name="Matsuda M."/>
            <person name="Matzkin L."/>
            <person name="McAllister B."/>
            <person name="McBride C.S."/>
            <person name="McKernan B."/>
            <person name="McKernan K."/>
            <person name="Mendez-Lago M."/>
            <person name="Minx P."/>
            <person name="Mollenhauer M.U."/>
            <person name="Montooth K."/>
            <person name="Mount S.M."/>
            <person name="Mu X."/>
            <person name="Myers E."/>
            <person name="Negre B."/>
            <person name="Newfeld S."/>
            <person name="Nielsen R."/>
            <person name="Noor M.A."/>
            <person name="O'Grady P."/>
            <person name="Pachter L."/>
            <person name="Papaceit M."/>
            <person name="Parisi M.J."/>
            <person name="Parisi M."/>
            <person name="Parts L."/>
            <person name="Pedersen J.S."/>
            <person name="Pesole G."/>
            <person name="Phillippy A.M."/>
            <person name="Ponting C.P."/>
            <person name="Pop M."/>
            <person name="Porcelli D."/>
            <person name="Powell J.R."/>
            <person name="Prohaska S."/>
            <person name="Pruitt K."/>
            <person name="Puig M."/>
            <person name="Quesneville H."/>
            <person name="Ram K.R."/>
            <person name="Rand D."/>
            <person name="Rasmussen M.D."/>
            <person name="Reed L.K."/>
            <person name="Reenan R."/>
            <person name="Reily A."/>
            <person name="Remington K.A."/>
            <person name="Rieger T.T."/>
            <person name="Ritchie M.G."/>
            <person name="Robin C."/>
            <person name="Rogers Y.H."/>
            <person name="Rohde C."/>
            <person name="Rozas J."/>
            <person name="Rubenfield M.J."/>
            <person name="Ruiz A."/>
            <person name="Russo S."/>
            <person name="Salzberg S.L."/>
            <person name="Sanchez-Gracia A."/>
            <person name="Saranga D.J."/>
            <person name="Sato H."/>
            <person name="Schaeffer S.W."/>
            <person name="Schatz M.C."/>
            <person name="Schlenke T."/>
            <person name="Schwartz R."/>
            <person name="Segarra C."/>
            <person name="Singh R.S."/>
            <person name="Sirot L."/>
            <person name="Sirota M."/>
            <person name="Sisneros N.B."/>
            <person name="Smith C.D."/>
            <person name="Smith T.F."/>
            <person name="Spieth J."/>
            <person name="Stage D.E."/>
            <person name="Stark A."/>
            <person name="Stephan W."/>
            <person name="Strausberg R.L."/>
            <person name="Strempel S."/>
            <person name="Sturgill D."/>
            <person name="Sutton G."/>
            <person name="Sutton G.G."/>
            <person name="Tao W."/>
            <person name="Teichmann S."/>
            <person name="Tobari Y.N."/>
            <person name="Tomimura Y."/>
            <person name="Tsolas J.M."/>
            <person name="Valente V.L."/>
            <person name="Venter E."/>
            <person name="Venter J.C."/>
            <person name="Vicario S."/>
            <person name="Vieira F.G."/>
            <person name="Vilella A.J."/>
            <person name="Villasante A."/>
            <person name="Walenz B."/>
            <person name="Wang J."/>
            <person name="Wasserman M."/>
            <person name="Watts T."/>
            <person name="Wilson D."/>
            <person name="Wilson R.K."/>
            <person name="Wing R.A."/>
            <person name="Wolfner M.F."/>
            <person name="Wong A."/>
            <person name="Wong G.K."/>
            <person name="Wu C.I."/>
            <person name="Wu G."/>
            <person name="Yamamoto D."/>
            <person name="Yang H.P."/>
            <person name="Yang S.P."/>
            <person name="Yorke J.A."/>
            <person name="Yoshida K."/>
            <person name="Zdobnov E."/>
            <person name="Zhang P."/>
            <person name="Zhang Y."/>
            <person name="Zimin A.V."/>
            <person name="Baldwin J."/>
            <person name="Abdouelleil A."/>
            <person name="Abdulkadir J."/>
            <person name="Abebe A."/>
            <person name="Abera B."/>
            <person name="Abreu J."/>
            <person name="Acer S.C."/>
            <person name="Aftuck L."/>
            <person name="Alexander A."/>
            <person name="An P."/>
            <person name="Anderson E."/>
            <person name="Anderson S."/>
            <person name="Arachi H."/>
            <person name="Azer M."/>
            <person name="Bachantsang P."/>
            <person name="Barry A."/>
            <person name="Bayul T."/>
            <person name="Berlin A."/>
            <person name="Bessette D."/>
            <person name="Bloom T."/>
            <person name="Blye J."/>
            <person name="Boguslavskiy L."/>
            <person name="Bonnet C."/>
            <person name="Boukhgalter B."/>
            <person name="Bourzgui I."/>
            <person name="Brown A."/>
            <person name="Cahill P."/>
            <person name="Channer S."/>
            <person name="Cheshatsang Y."/>
            <person name="Chuda L."/>
            <person name="Citroen M."/>
            <person name="Collymore A."/>
            <person name="Cooke P."/>
            <person name="Costello M."/>
            <person name="D'Aco K."/>
            <person name="Daza R."/>
            <person name="De Haan G."/>
            <person name="DeGray S."/>
            <person name="DeMaso C."/>
            <person name="Dhargay N."/>
            <person name="Dooley K."/>
            <person name="Dooley E."/>
            <person name="Doricent M."/>
            <person name="Dorje P."/>
            <person name="Dorjee K."/>
            <person name="Dupes A."/>
            <person name="Elong R."/>
            <person name="Falk J."/>
            <person name="Farina A."/>
            <person name="Faro S."/>
            <person name="Ferguson D."/>
            <person name="Fisher S."/>
            <person name="Foley C.D."/>
            <person name="Franke A."/>
            <person name="Friedrich D."/>
            <person name="Gadbois L."/>
            <person name="Gearin G."/>
            <person name="Gearin C.R."/>
            <person name="Giannoukos G."/>
            <person name="Goode T."/>
            <person name="Graham J."/>
            <person name="Grandbois E."/>
            <person name="Grewal S."/>
            <person name="Gyaltsen K."/>
            <person name="Hafez N."/>
            <person name="Hagos B."/>
            <person name="Hall J."/>
            <person name="Henson C."/>
            <person name="Hollinger A."/>
            <person name="Honan T."/>
            <person name="Huard M.D."/>
            <person name="Hughes L."/>
            <person name="Hurhula B."/>
            <person name="Husby M.E."/>
            <person name="Kamat A."/>
            <person name="Kanga B."/>
            <person name="Kashin S."/>
            <person name="Khazanovich D."/>
            <person name="Kisner P."/>
            <person name="Lance K."/>
            <person name="Lara M."/>
            <person name="Lee W."/>
            <person name="Lennon N."/>
            <person name="Letendre F."/>
            <person name="LeVine R."/>
            <person name="Lipovsky A."/>
            <person name="Liu X."/>
            <person name="Liu J."/>
            <person name="Liu S."/>
            <person name="Lokyitsang T."/>
            <person name="Lokyitsang Y."/>
            <person name="Lubonja R."/>
            <person name="Lui A."/>
            <person name="MacDonald P."/>
            <person name="Magnisalis V."/>
            <person name="Maru K."/>
            <person name="Matthews C."/>
            <person name="McCusker W."/>
            <person name="McDonough S."/>
            <person name="Mehta T."/>
            <person name="Meldrim J."/>
            <person name="Meneus L."/>
            <person name="Mihai O."/>
            <person name="Mihalev A."/>
            <person name="Mihova T."/>
            <person name="Mittelman R."/>
            <person name="Mlenga V."/>
            <person name="Montmayeur A."/>
            <person name="Mulrain L."/>
            <person name="Navidi A."/>
            <person name="Naylor J."/>
            <person name="Negash T."/>
            <person name="Nguyen T."/>
            <person name="Nguyen N."/>
            <person name="Nicol R."/>
            <person name="Norbu C."/>
            <person name="Norbu N."/>
            <person name="Novod N."/>
            <person name="O'Neill B."/>
            <person name="Osman S."/>
            <person name="Markiewicz E."/>
            <person name="Oyono O.L."/>
            <person name="Patti C."/>
            <person name="Phunkhang P."/>
            <person name="Pierre F."/>
            <person name="Priest M."/>
            <person name="Raghuraman S."/>
            <person name="Rege F."/>
            <person name="Reyes R."/>
            <person name="Rise C."/>
            <person name="Rogov P."/>
            <person name="Ross K."/>
            <person name="Ryan E."/>
            <person name="Settipalli S."/>
            <person name="Shea T."/>
            <person name="Sherpa N."/>
            <person name="Shi L."/>
            <person name="Shih D."/>
            <person name="Sparrow T."/>
            <person name="Spaulding J."/>
            <person name="Stalker J."/>
            <person name="Stange-Thomann N."/>
            <person name="Stavropoulos S."/>
            <person name="Stone C."/>
            <person name="Strader C."/>
            <person name="Tesfaye S."/>
            <person name="Thomson T."/>
            <person name="Thoulutsang Y."/>
            <person name="Thoulutsang D."/>
            <person name="Topham K."/>
            <person name="Topping I."/>
            <person name="Tsamla T."/>
            <person name="Vassiliev H."/>
            <person name="Vo A."/>
            <person name="Wangchuk T."/>
            <person name="Wangdi T."/>
            <person name="Weiand M."/>
            <person name="Wilkinson J."/>
            <person name="Wilson A."/>
            <person name="Yadav S."/>
            <person name="Young G."/>
            <person name="Yu Q."/>
            <person name="Zembek L."/>
            <person name="Zhong D."/>
            <person name="Zimmer A."/>
            <person name="Zwirko Z."/>
            <person name="Jaffe D.B."/>
            <person name="Alvarez P."/>
            <person name="Brockman W."/>
            <person name="Butler J."/>
            <person name="Chin C."/>
            <person name="Gnerre S."/>
            <person name="Grabherr M."/>
            <person name="Kleber M."/>
            <person name="Mauceli E."/>
            <person name="MacCallum I."/>
        </authorList>
    </citation>
    <scope>NUCLEOTIDE SEQUENCE [LARGE SCALE GENOMIC DNA]</scope>
    <source>
        <strain evidence="8">Tucson 15287-2541.00</strain>
    </source>
</reference>
<evidence type="ECO:0000256" key="2">
    <source>
        <dbReference type="ARBA" id="ARBA00004123"/>
    </source>
</evidence>
<evidence type="ECO:0000256" key="6">
    <source>
        <dbReference type="ARBA" id="ARBA00023242"/>
    </source>
</evidence>
<dbReference type="InParanoid" id="B4JP58"/>
<comment type="function">
    <text evidence="1">May be involved in spermatogenesis.</text>
</comment>
<dbReference type="AlphaFoldDB" id="B4JP58"/>
<gene>
    <name evidence="7" type="primary">Dgri\GH13002</name>
    <name evidence="7" type="ORF">Dgri_GH13002</name>
</gene>
<dbReference type="EMBL" id="CH916372">
    <property type="protein sequence ID" value="EDV99483.1"/>
    <property type="molecule type" value="Genomic_DNA"/>
</dbReference>
<keyword evidence="8" id="KW-1185">Reference proteome</keyword>
<dbReference type="PANTHER" id="PTHR33588:SF1">
    <property type="entry name" value="CILIA- AND FLAGELLA-ASSOCIATED PROTEIN 299"/>
    <property type="match status" value="1"/>
</dbReference>
<sequence length="169" mass="19503">MEMINPKKQLNLQYGKYLNNNDPGLLALAKREMPNVLQKVSTIIFLVVRRPSGFDISGYMDYASSLRSFALNQRGSTNWKGVFEGTTQLRPRPNHLSYYDLHKKVLTYNDSENYETLHIGQSLVFMHKGDHKIIHLDVSHDTSCVKRTMIHSPLIGTIIFYDHIVRKPI</sequence>
<evidence type="ECO:0000313" key="7">
    <source>
        <dbReference type="EMBL" id="EDV99483.1"/>
    </source>
</evidence>
<evidence type="ECO:0000256" key="5">
    <source>
        <dbReference type="ARBA" id="ARBA00022490"/>
    </source>
</evidence>
<dbReference type="Proteomes" id="UP000001070">
    <property type="component" value="Unassembled WGS sequence"/>
</dbReference>
<dbReference type="KEGG" id="dgr:6567127"/>
<dbReference type="PANTHER" id="PTHR33588">
    <property type="entry name" value="CILIA- AND FLAGELLA-ASSOCIATED PROTEIN 299"/>
    <property type="match status" value="1"/>
</dbReference>
<evidence type="ECO:0000256" key="3">
    <source>
        <dbReference type="ARBA" id="ARBA00004496"/>
    </source>
</evidence>
<dbReference type="HOGENOM" id="CLU_070912_2_0_1"/>
<dbReference type="GO" id="GO:0005634">
    <property type="term" value="C:nucleus"/>
    <property type="evidence" value="ECO:0007669"/>
    <property type="project" value="UniProtKB-SubCell"/>
</dbReference>
<accession>B4JP58</accession>
<protein>
    <recommendedName>
        <fullName evidence="4">Cilia- and flagella-associated protein 299</fullName>
    </recommendedName>
</protein>
<dbReference type="OMA" id="RYMESSK"/>
<dbReference type="GO" id="GO:0005737">
    <property type="term" value="C:cytoplasm"/>
    <property type="evidence" value="ECO:0007669"/>
    <property type="project" value="UniProtKB-SubCell"/>
</dbReference>
<evidence type="ECO:0000313" key="8">
    <source>
        <dbReference type="Proteomes" id="UP000001070"/>
    </source>
</evidence>
<dbReference type="PhylomeDB" id="B4JP58"/>
<proteinExistence type="predicted"/>
<dbReference type="OrthoDB" id="2136125at2759"/>